<dbReference type="Pfam" id="PF21983">
    <property type="entry name" value="NikA-like"/>
    <property type="match status" value="1"/>
</dbReference>
<name>A0ABU5L9P4_9RICK</name>
<gene>
    <name evidence="1" type="ORF">Cyrtocomes_01227</name>
</gene>
<dbReference type="EMBL" id="JARGYT010000129">
    <property type="protein sequence ID" value="MDZ5762831.1"/>
    <property type="molecule type" value="Genomic_DNA"/>
</dbReference>
<dbReference type="Proteomes" id="UP001293791">
    <property type="component" value="Unassembled WGS sequence"/>
</dbReference>
<proteinExistence type="predicted"/>
<sequence>MMISIRLSEEEKSVLEALAKKENVSLGQYIKNRAIGDRIYENSTPAISCNAPSQDVNYQELAKIILDSYINIKAIASKSLSKEDEQLAEKTYKEKIKRFLPNL</sequence>
<evidence type="ECO:0000313" key="1">
    <source>
        <dbReference type="EMBL" id="MDZ5762831.1"/>
    </source>
</evidence>
<comment type="caution">
    <text evidence="1">The sequence shown here is derived from an EMBL/GenBank/DDBJ whole genome shotgun (WGS) entry which is preliminary data.</text>
</comment>
<dbReference type="RefSeq" id="WP_322498274.1">
    <property type="nucleotide sequence ID" value="NZ_JARGYT010000129.1"/>
</dbReference>
<protein>
    <recommendedName>
        <fullName evidence="3">Ribbon-helix-helix protein CopG domain-containing protein</fullName>
    </recommendedName>
</protein>
<organism evidence="1 2">
    <name type="scientific">Candidatus Cyrtobacter comes</name>
    <dbReference type="NCBI Taxonomy" id="675776"/>
    <lineage>
        <taxon>Bacteria</taxon>
        <taxon>Pseudomonadati</taxon>
        <taxon>Pseudomonadota</taxon>
        <taxon>Alphaproteobacteria</taxon>
        <taxon>Rickettsiales</taxon>
        <taxon>Candidatus Midichloriaceae</taxon>
        <taxon>Candidatus Cyrtobacter</taxon>
    </lineage>
</organism>
<evidence type="ECO:0008006" key="3">
    <source>
        <dbReference type="Google" id="ProtNLM"/>
    </source>
</evidence>
<evidence type="ECO:0000313" key="2">
    <source>
        <dbReference type="Proteomes" id="UP001293791"/>
    </source>
</evidence>
<accession>A0ABU5L9P4</accession>
<reference evidence="1 2" key="1">
    <citation type="submission" date="2023-02" db="EMBL/GenBank/DDBJ databases">
        <title>Host association and intracellularity evolved multiple times independently in the Rickettsiales.</title>
        <authorList>
            <person name="Castelli M."/>
            <person name="Nardi T."/>
            <person name="Gammuto L."/>
            <person name="Bellinzona G."/>
            <person name="Sabaneyeva E."/>
            <person name="Potekhin A."/>
            <person name="Serra V."/>
            <person name="Petroni G."/>
            <person name="Sassera D."/>
        </authorList>
    </citation>
    <scope>NUCLEOTIDE SEQUENCE [LARGE SCALE GENOMIC DNA]</scope>
    <source>
        <strain evidence="1 2">BOD18</strain>
    </source>
</reference>
<keyword evidence="2" id="KW-1185">Reference proteome</keyword>
<dbReference type="InterPro" id="IPR053842">
    <property type="entry name" value="NikA-like"/>
</dbReference>